<evidence type="ECO:0000256" key="1">
    <source>
        <dbReference type="SAM" id="MobiDB-lite"/>
    </source>
</evidence>
<evidence type="ECO:0000313" key="5">
    <source>
        <dbReference type="Proteomes" id="UP000325313"/>
    </source>
</evidence>
<dbReference type="Proteomes" id="UP000325313">
    <property type="component" value="Unassembled WGS sequence"/>
</dbReference>
<organism evidence="2 4">
    <name type="scientific">Puccinia graminis f. sp. tritici</name>
    <dbReference type="NCBI Taxonomy" id="56615"/>
    <lineage>
        <taxon>Eukaryota</taxon>
        <taxon>Fungi</taxon>
        <taxon>Dikarya</taxon>
        <taxon>Basidiomycota</taxon>
        <taxon>Pucciniomycotina</taxon>
        <taxon>Pucciniomycetes</taxon>
        <taxon>Pucciniales</taxon>
        <taxon>Pucciniaceae</taxon>
        <taxon>Puccinia</taxon>
    </lineage>
</organism>
<comment type="caution">
    <text evidence="2">The sequence shown here is derived from an EMBL/GenBank/DDBJ whole genome shotgun (WGS) entry which is preliminary data.</text>
</comment>
<gene>
    <name evidence="2" type="ORF">PGT21_002946</name>
    <name evidence="3" type="ORF">PGTUg99_002824</name>
</gene>
<name>A0A5B0Q1V8_PUCGR</name>
<evidence type="ECO:0000313" key="2">
    <source>
        <dbReference type="EMBL" id="KAA1107117.1"/>
    </source>
</evidence>
<dbReference type="EMBL" id="VSWC01000029">
    <property type="protein sequence ID" value="KAA1107117.1"/>
    <property type="molecule type" value="Genomic_DNA"/>
</dbReference>
<feature type="region of interest" description="Disordered" evidence="1">
    <location>
        <begin position="1"/>
        <end position="42"/>
    </location>
</feature>
<proteinExistence type="predicted"/>
<accession>A0A5B0Q1V8</accession>
<feature type="compositionally biased region" description="Low complexity" evidence="1">
    <location>
        <begin position="33"/>
        <end position="42"/>
    </location>
</feature>
<protein>
    <submittedName>
        <fullName evidence="2">Uncharacterized protein</fullName>
    </submittedName>
</protein>
<dbReference type="Proteomes" id="UP000324748">
    <property type="component" value="Unassembled WGS sequence"/>
</dbReference>
<reference evidence="4 5" key="1">
    <citation type="submission" date="2019-05" db="EMBL/GenBank/DDBJ databases">
        <title>Emergence of the Ug99 lineage of the wheat stem rust pathogen through somatic hybridization.</title>
        <authorList>
            <person name="Li F."/>
            <person name="Upadhyaya N.M."/>
            <person name="Sperschneider J."/>
            <person name="Matny O."/>
            <person name="Nguyen-Phuc H."/>
            <person name="Mago R."/>
            <person name="Raley C."/>
            <person name="Miller M.E."/>
            <person name="Silverstein K.A.T."/>
            <person name="Henningsen E."/>
            <person name="Hirsch C.D."/>
            <person name="Visser B."/>
            <person name="Pretorius Z.A."/>
            <person name="Steffenson B.J."/>
            <person name="Schwessinger B."/>
            <person name="Dodds P.N."/>
            <person name="Figueroa M."/>
        </authorList>
    </citation>
    <scope>NUCLEOTIDE SEQUENCE [LARGE SCALE GENOMIC DNA]</scope>
    <source>
        <strain evidence="2">21-0</strain>
        <strain evidence="3 5">Ug99</strain>
    </source>
</reference>
<sequence length="109" mass="12094">MISLSTELKELGWIESDEPSKPHLNRSNTQAESSPPQQIIHSSPFSIRMITTKLNHVLMRPCARGSILEDFSTTLDERVGGPGLKDDDLVTIPILTLPSRSENELIDQA</sequence>
<keyword evidence="4" id="KW-1185">Reference proteome</keyword>
<evidence type="ECO:0000313" key="3">
    <source>
        <dbReference type="EMBL" id="KAA1137213.1"/>
    </source>
</evidence>
<evidence type="ECO:0000313" key="4">
    <source>
        <dbReference type="Proteomes" id="UP000324748"/>
    </source>
</evidence>
<dbReference type="EMBL" id="VDEP01000010">
    <property type="protein sequence ID" value="KAA1137213.1"/>
    <property type="molecule type" value="Genomic_DNA"/>
</dbReference>
<dbReference type="AlphaFoldDB" id="A0A5B0Q1V8"/>